<dbReference type="EMBL" id="DVOJ01000014">
    <property type="protein sequence ID" value="HIV01635.1"/>
    <property type="molecule type" value="Genomic_DNA"/>
</dbReference>
<dbReference type="Pfam" id="PF05198">
    <property type="entry name" value="IF3_N"/>
    <property type="match status" value="1"/>
</dbReference>
<reference evidence="9" key="2">
    <citation type="journal article" date="2021" name="PeerJ">
        <title>Extensive microbial diversity within the chicken gut microbiome revealed by metagenomics and culture.</title>
        <authorList>
            <person name="Gilroy R."/>
            <person name="Ravi A."/>
            <person name="Getino M."/>
            <person name="Pursley I."/>
            <person name="Horton D.L."/>
            <person name="Alikhan N.F."/>
            <person name="Baker D."/>
            <person name="Gharbi K."/>
            <person name="Hall N."/>
            <person name="Watson M."/>
            <person name="Adriaenssens E.M."/>
            <person name="Foster-Nyarko E."/>
            <person name="Jarju S."/>
            <person name="Secka A."/>
            <person name="Antonio M."/>
            <person name="Oren A."/>
            <person name="Chaudhuri R.R."/>
            <person name="La Ragione R."/>
            <person name="Hildebrand F."/>
            <person name="Pallen M.J."/>
        </authorList>
    </citation>
    <scope>NUCLEOTIDE SEQUENCE</scope>
    <source>
        <strain evidence="9">CHK186-9395</strain>
    </source>
</reference>
<evidence type="ECO:0000256" key="3">
    <source>
        <dbReference type="ARBA" id="ARBA00022917"/>
    </source>
</evidence>
<evidence type="ECO:0000256" key="6">
    <source>
        <dbReference type="RuleBase" id="RU000646"/>
    </source>
</evidence>
<dbReference type="Pfam" id="PF00707">
    <property type="entry name" value="IF3_C"/>
    <property type="match status" value="1"/>
</dbReference>
<dbReference type="GO" id="GO:0016020">
    <property type="term" value="C:membrane"/>
    <property type="evidence" value="ECO:0007669"/>
    <property type="project" value="TreeGrafter"/>
</dbReference>
<sequence>MLSPIFYCKGDKNIFKELPINEQIRAESVRLVAETGEQLGIMSLDEALNEADKRGLDLALLNPGNPAVCKLMDYGKYKFDSIKKEKELRKNQKVTELKEIQLSMTIDTHDMEVKAKHGNRFLQEGNKVKVVLRMKGRQQAYKANAVEVVKKFYSMLEANGTYDKEPEVVGRNVILIVNPKKN</sequence>
<evidence type="ECO:0000313" key="10">
    <source>
        <dbReference type="Proteomes" id="UP000886861"/>
    </source>
</evidence>
<dbReference type="InterPro" id="IPR019813">
    <property type="entry name" value="Translation_initiation_fac3_CS"/>
</dbReference>
<dbReference type="SUPFAM" id="SSF54364">
    <property type="entry name" value="Translation initiation factor IF3, N-terminal domain"/>
    <property type="match status" value="1"/>
</dbReference>
<dbReference type="AlphaFoldDB" id="A0A9D1NEL3"/>
<feature type="domain" description="Translation initiation factor 3 C-terminal" evidence="7">
    <location>
        <begin position="96"/>
        <end position="180"/>
    </location>
</feature>
<evidence type="ECO:0000313" key="9">
    <source>
        <dbReference type="EMBL" id="HIV01635.1"/>
    </source>
</evidence>
<dbReference type="HAMAP" id="MF_00080">
    <property type="entry name" value="IF_3"/>
    <property type="match status" value="1"/>
</dbReference>
<organism evidence="9 10">
    <name type="scientific">Candidatus Caccopulliclostridium gallistercoris</name>
    <dbReference type="NCBI Taxonomy" id="2840719"/>
    <lineage>
        <taxon>Bacteria</taxon>
        <taxon>Bacillati</taxon>
        <taxon>Bacillota</taxon>
        <taxon>Clostridia</taxon>
        <taxon>Candidatus Caccopulliclostridium</taxon>
    </lineage>
</organism>
<feature type="domain" description="Translation initiation factor 3 N-terminal" evidence="8">
    <location>
        <begin position="20"/>
        <end position="87"/>
    </location>
</feature>
<dbReference type="GO" id="GO:0005829">
    <property type="term" value="C:cytosol"/>
    <property type="evidence" value="ECO:0007669"/>
    <property type="project" value="TreeGrafter"/>
</dbReference>
<dbReference type="InterPro" id="IPR036788">
    <property type="entry name" value="T_IF-3_C_sf"/>
</dbReference>
<dbReference type="Gene3D" id="3.10.20.80">
    <property type="entry name" value="Translation initiation factor 3 (IF-3), N-terminal domain"/>
    <property type="match status" value="1"/>
</dbReference>
<evidence type="ECO:0000259" key="7">
    <source>
        <dbReference type="Pfam" id="PF00707"/>
    </source>
</evidence>
<keyword evidence="2 4" id="KW-0396">Initiation factor</keyword>
<dbReference type="GO" id="GO:0032790">
    <property type="term" value="P:ribosome disassembly"/>
    <property type="evidence" value="ECO:0007669"/>
    <property type="project" value="TreeGrafter"/>
</dbReference>
<comment type="subunit">
    <text evidence="4 6">Monomer.</text>
</comment>
<keyword evidence="3 4" id="KW-0648">Protein biosynthesis</keyword>
<dbReference type="SUPFAM" id="SSF55200">
    <property type="entry name" value="Translation initiation factor IF3, C-terminal domain"/>
    <property type="match status" value="1"/>
</dbReference>
<evidence type="ECO:0000256" key="1">
    <source>
        <dbReference type="ARBA" id="ARBA00005439"/>
    </source>
</evidence>
<dbReference type="InterPro" id="IPR001288">
    <property type="entry name" value="Translation_initiation_fac_3"/>
</dbReference>
<dbReference type="Gene3D" id="3.30.110.10">
    <property type="entry name" value="Translation initiation factor 3 (IF-3), C-terminal domain"/>
    <property type="match status" value="1"/>
</dbReference>
<dbReference type="InterPro" id="IPR019815">
    <property type="entry name" value="Translation_initiation_fac_3_C"/>
</dbReference>
<dbReference type="PROSITE" id="PS00938">
    <property type="entry name" value="IF3"/>
    <property type="match status" value="1"/>
</dbReference>
<evidence type="ECO:0000256" key="5">
    <source>
        <dbReference type="NCBIfam" id="TIGR00168"/>
    </source>
</evidence>
<dbReference type="GO" id="GO:0043022">
    <property type="term" value="F:ribosome binding"/>
    <property type="evidence" value="ECO:0007669"/>
    <property type="project" value="TreeGrafter"/>
</dbReference>
<dbReference type="PANTHER" id="PTHR10938:SF0">
    <property type="entry name" value="TRANSLATION INITIATION FACTOR IF-3, MITOCHONDRIAL"/>
    <property type="match status" value="1"/>
</dbReference>
<evidence type="ECO:0000256" key="4">
    <source>
        <dbReference type="HAMAP-Rule" id="MF_00080"/>
    </source>
</evidence>
<name>A0A9D1NEL3_9FIRM</name>
<keyword evidence="4" id="KW-0963">Cytoplasm</keyword>
<accession>A0A9D1NEL3</accession>
<dbReference type="PANTHER" id="PTHR10938">
    <property type="entry name" value="TRANSLATION INITIATION FACTOR IF-3"/>
    <property type="match status" value="1"/>
</dbReference>
<proteinExistence type="inferred from homology"/>
<evidence type="ECO:0000259" key="8">
    <source>
        <dbReference type="Pfam" id="PF05198"/>
    </source>
</evidence>
<dbReference type="Proteomes" id="UP000886861">
    <property type="component" value="Unassembled WGS sequence"/>
</dbReference>
<comment type="caution">
    <text evidence="9">The sequence shown here is derived from an EMBL/GenBank/DDBJ whole genome shotgun (WGS) entry which is preliminary data.</text>
</comment>
<dbReference type="InterPro" id="IPR019814">
    <property type="entry name" value="Translation_initiation_fac_3_N"/>
</dbReference>
<reference evidence="9" key="1">
    <citation type="submission" date="2020-10" db="EMBL/GenBank/DDBJ databases">
        <authorList>
            <person name="Gilroy R."/>
        </authorList>
    </citation>
    <scope>NUCLEOTIDE SEQUENCE</scope>
    <source>
        <strain evidence="9">CHK186-9395</strain>
    </source>
</reference>
<comment type="subcellular location">
    <subcellularLocation>
        <location evidence="4 6">Cytoplasm</location>
    </subcellularLocation>
</comment>
<comment type="function">
    <text evidence="4 6">IF-3 binds to the 30S ribosomal subunit and shifts the equilibrium between 70S ribosomes and their 50S and 30S subunits in favor of the free subunits, thus enhancing the availability of 30S subunits on which protein synthesis initiation begins.</text>
</comment>
<protein>
    <recommendedName>
        <fullName evidence="4 5">Translation initiation factor IF-3</fullName>
    </recommendedName>
</protein>
<evidence type="ECO:0000256" key="2">
    <source>
        <dbReference type="ARBA" id="ARBA00022540"/>
    </source>
</evidence>
<dbReference type="InterPro" id="IPR036787">
    <property type="entry name" value="T_IF-3_N_sf"/>
</dbReference>
<dbReference type="NCBIfam" id="TIGR00168">
    <property type="entry name" value="infC"/>
    <property type="match status" value="1"/>
</dbReference>
<gene>
    <name evidence="4" type="primary">infC</name>
    <name evidence="9" type="ORF">IAA62_03695</name>
</gene>
<comment type="similarity">
    <text evidence="1 4 6">Belongs to the IF-3 family.</text>
</comment>
<dbReference type="GO" id="GO:0003743">
    <property type="term" value="F:translation initiation factor activity"/>
    <property type="evidence" value="ECO:0007669"/>
    <property type="project" value="UniProtKB-UniRule"/>
</dbReference>